<protein>
    <recommendedName>
        <fullName evidence="13">Guided entry of tail-anchored proteins 1</fullName>
    </recommendedName>
</protein>
<reference evidence="12" key="2">
    <citation type="submission" date="2012-08" db="EMBL/GenBank/DDBJ databases">
        <title>Genome sequence of Kazachstania naganishii.</title>
        <authorList>
            <person name="Gordon J.L."/>
            <person name="Armisen D."/>
            <person name="Proux-Wera E."/>
            <person name="OhEigeartaigh S.S."/>
            <person name="Byrne K.P."/>
            <person name="Wolfe K.H."/>
        </authorList>
    </citation>
    <scope>NUCLEOTIDE SEQUENCE [LARGE SCALE GENOMIC DNA]</scope>
    <source>
        <strain evidence="12">ATCC MYA-139 / BCRC 22969 / CBS 8797 / CCRC 22969 / KCTC 17520 / NBRC 10181 / NCYC 3082</strain>
    </source>
</reference>
<dbReference type="Pfam" id="PF04420">
    <property type="entry name" value="CHD5"/>
    <property type="match status" value="1"/>
</dbReference>
<feature type="coiled-coil region" evidence="9">
    <location>
        <begin position="37"/>
        <end position="97"/>
    </location>
</feature>
<dbReference type="eggNOG" id="KOG4253">
    <property type="taxonomic scope" value="Eukaryota"/>
</dbReference>
<proteinExistence type="inferred from homology"/>
<dbReference type="PANTHER" id="PTHR42650">
    <property type="entry name" value="TAIL-ANCHORED PROTEIN INSERTION RECEPTOR WRB"/>
    <property type="match status" value="1"/>
</dbReference>
<evidence type="ECO:0000256" key="5">
    <source>
        <dbReference type="ARBA" id="ARBA00022824"/>
    </source>
</evidence>
<dbReference type="GeneID" id="34525764"/>
<comment type="subcellular location">
    <subcellularLocation>
        <location evidence="1">Endoplasmic reticulum membrane</location>
        <topology evidence="1">Multi-pass membrane protein</topology>
    </subcellularLocation>
</comment>
<dbReference type="EMBL" id="HE978317">
    <property type="protein sequence ID" value="CCK70075.1"/>
    <property type="molecule type" value="Genomic_DNA"/>
</dbReference>
<dbReference type="GO" id="GO:0000423">
    <property type="term" value="P:mitophagy"/>
    <property type="evidence" value="ECO:0007669"/>
    <property type="project" value="EnsemblFungi"/>
</dbReference>
<evidence type="ECO:0000256" key="2">
    <source>
        <dbReference type="ARBA" id="ARBA00010799"/>
    </source>
</evidence>
<gene>
    <name evidence="11" type="primary">KNAG0D03290</name>
    <name evidence="11" type="ordered locus">KNAG_0D03290</name>
</gene>
<dbReference type="RefSeq" id="XP_022464321.1">
    <property type="nucleotide sequence ID" value="XM_022607757.1"/>
</dbReference>
<feature type="chain" id="PRO_5003795927" description="Guided entry of tail-anchored proteins 1" evidence="10">
    <location>
        <begin position="20"/>
        <end position="213"/>
    </location>
</feature>
<evidence type="ECO:0000256" key="6">
    <source>
        <dbReference type="ARBA" id="ARBA00022989"/>
    </source>
</evidence>
<dbReference type="GO" id="GO:0006890">
    <property type="term" value="P:retrograde vesicle-mediated transport, Golgi to endoplasmic reticulum"/>
    <property type="evidence" value="ECO:0007669"/>
    <property type="project" value="EnsemblFungi"/>
</dbReference>
<comment type="similarity">
    <text evidence="2">Belongs to the WRB/GET1 family.</text>
</comment>
<evidence type="ECO:0000256" key="10">
    <source>
        <dbReference type="SAM" id="SignalP"/>
    </source>
</evidence>
<evidence type="ECO:0000256" key="9">
    <source>
        <dbReference type="SAM" id="Coils"/>
    </source>
</evidence>
<dbReference type="PANTHER" id="PTHR42650:SF1">
    <property type="entry name" value="GUIDED ENTRY OF TAIL-ANCHORED PROTEINS FACTOR 1"/>
    <property type="match status" value="1"/>
</dbReference>
<keyword evidence="10" id="KW-0732">Signal</keyword>
<evidence type="ECO:0000256" key="8">
    <source>
        <dbReference type="ARBA" id="ARBA00023136"/>
    </source>
</evidence>
<dbReference type="GO" id="GO:0071816">
    <property type="term" value="P:tail-anchored membrane protein insertion into ER membrane"/>
    <property type="evidence" value="ECO:0007669"/>
    <property type="project" value="EnsemblFungi"/>
</dbReference>
<keyword evidence="6" id="KW-1133">Transmembrane helix</keyword>
<dbReference type="GO" id="GO:0043529">
    <property type="term" value="C:GET complex"/>
    <property type="evidence" value="ECO:0007669"/>
    <property type="project" value="EnsemblFungi"/>
</dbReference>
<keyword evidence="4" id="KW-0812">Transmembrane</keyword>
<reference evidence="11 12" key="1">
    <citation type="journal article" date="2011" name="Proc. Natl. Acad. Sci. U.S.A.">
        <title>Evolutionary erosion of yeast sex chromosomes by mating-type switching accidents.</title>
        <authorList>
            <person name="Gordon J.L."/>
            <person name="Armisen D."/>
            <person name="Proux-Wera E."/>
            <person name="Oheigeartaigh S.S."/>
            <person name="Byrne K.P."/>
            <person name="Wolfe K.H."/>
        </authorList>
    </citation>
    <scope>NUCLEOTIDE SEQUENCE [LARGE SCALE GENOMIC DNA]</scope>
    <source>
        <strain evidence="12">ATCC MYA-139 / BCRC 22969 / CBS 8797 / CCRC 22969 / KCTC 17520 / NBRC 10181 / NCYC 3082</strain>
    </source>
</reference>
<dbReference type="GO" id="GO:0097051">
    <property type="term" value="P:establishment of protein localization to endoplasmic reticulum membrane"/>
    <property type="evidence" value="ECO:0007669"/>
    <property type="project" value="EnsemblFungi"/>
</dbReference>
<keyword evidence="7 9" id="KW-0175">Coiled coil</keyword>
<dbReference type="GO" id="GO:0032977">
    <property type="term" value="F:membrane insertase activity"/>
    <property type="evidence" value="ECO:0007669"/>
    <property type="project" value="EnsemblFungi"/>
</dbReference>
<dbReference type="InterPro" id="IPR029012">
    <property type="entry name" value="Helix_hairpin_bin_sf"/>
</dbReference>
<evidence type="ECO:0000256" key="7">
    <source>
        <dbReference type="ARBA" id="ARBA00023054"/>
    </source>
</evidence>
<dbReference type="STRING" id="1071383.J7R5F8"/>
<sequence>MNGVVAVTLLFVVLGKVFQFYPNVVDAICARIFGPANARAVRELRTSLAEYAALKEKNMGVSAQDEYTKWTLNNRKLDKLNKRIDSLKQEVRSANDGRASRFKHAKLVLLTVPFTLFKLWFGKHVVYTLRSPKYFPSLVRAVWDQGFLFYAMLPLQWLKGRSVAMGHVNVSLGVWCWALSSVLATVEFVVKTLWFTPAVPNPAKRNTSTSTSL</sequence>
<evidence type="ECO:0000313" key="11">
    <source>
        <dbReference type="EMBL" id="CCK70075.1"/>
    </source>
</evidence>
<accession>J7R5F8</accession>
<dbReference type="KEGG" id="kng:KNAG_0D03290"/>
<name>J7R5F8_HUIN7</name>
<organism evidence="11 12">
    <name type="scientific">Huiozyma naganishii (strain ATCC MYA-139 / BCRC 22969 / CBS 8797 / KCTC 17520 / NBRC 10181 / NCYC 3082 / Yp74L-3)</name>
    <name type="common">Yeast</name>
    <name type="synonym">Kazachstania naganishii</name>
    <dbReference type="NCBI Taxonomy" id="1071383"/>
    <lineage>
        <taxon>Eukaryota</taxon>
        <taxon>Fungi</taxon>
        <taxon>Dikarya</taxon>
        <taxon>Ascomycota</taxon>
        <taxon>Saccharomycotina</taxon>
        <taxon>Saccharomycetes</taxon>
        <taxon>Saccharomycetales</taxon>
        <taxon>Saccharomycetaceae</taxon>
        <taxon>Huiozyma</taxon>
    </lineage>
</organism>
<keyword evidence="5" id="KW-0256">Endoplasmic reticulum</keyword>
<keyword evidence="8" id="KW-0472">Membrane</keyword>
<evidence type="ECO:0000313" key="12">
    <source>
        <dbReference type="Proteomes" id="UP000006310"/>
    </source>
</evidence>
<evidence type="ECO:0008006" key="13">
    <source>
        <dbReference type="Google" id="ProtNLM"/>
    </source>
</evidence>
<dbReference type="Gene3D" id="1.10.287.660">
    <property type="entry name" value="Helix hairpin bin"/>
    <property type="match status" value="1"/>
</dbReference>
<dbReference type="AlphaFoldDB" id="J7R5F8"/>
<evidence type="ECO:0000256" key="3">
    <source>
        <dbReference type="ARBA" id="ARBA00022448"/>
    </source>
</evidence>
<dbReference type="HOGENOM" id="CLU_089418_2_1_1"/>
<evidence type="ECO:0000256" key="1">
    <source>
        <dbReference type="ARBA" id="ARBA00004477"/>
    </source>
</evidence>
<dbReference type="OrthoDB" id="69461at2759"/>
<feature type="signal peptide" evidence="10">
    <location>
        <begin position="1"/>
        <end position="19"/>
    </location>
</feature>
<keyword evidence="3" id="KW-0813">Transport</keyword>
<dbReference type="Proteomes" id="UP000006310">
    <property type="component" value="Chromosome 4"/>
</dbReference>
<dbReference type="GO" id="GO:0008320">
    <property type="term" value="F:protein transmembrane transporter activity"/>
    <property type="evidence" value="ECO:0007669"/>
    <property type="project" value="EnsemblFungi"/>
</dbReference>
<dbReference type="GO" id="GO:0043495">
    <property type="term" value="F:protein-membrane adaptor activity"/>
    <property type="evidence" value="ECO:0007669"/>
    <property type="project" value="EnsemblFungi"/>
</dbReference>
<dbReference type="OMA" id="AQDNYAR"/>
<dbReference type="InterPro" id="IPR028945">
    <property type="entry name" value="Get1"/>
</dbReference>
<keyword evidence="12" id="KW-1185">Reference proteome</keyword>
<dbReference type="GO" id="GO:0005789">
    <property type="term" value="C:endoplasmic reticulum membrane"/>
    <property type="evidence" value="ECO:0007669"/>
    <property type="project" value="UniProtKB-SubCell"/>
</dbReference>
<evidence type="ECO:0000256" key="4">
    <source>
        <dbReference type="ARBA" id="ARBA00022692"/>
    </source>
</evidence>